<reference evidence="3" key="1">
    <citation type="journal article" date="2019" name="Int. J. Syst. Evol. Microbiol.">
        <title>The Global Catalogue of Microorganisms (GCM) 10K type strain sequencing project: providing services to taxonomists for standard genome sequencing and annotation.</title>
        <authorList>
            <consortium name="The Broad Institute Genomics Platform"/>
            <consortium name="The Broad Institute Genome Sequencing Center for Infectious Disease"/>
            <person name="Wu L."/>
            <person name="Ma J."/>
        </authorList>
    </citation>
    <scope>NUCLEOTIDE SEQUENCE [LARGE SCALE GENOMIC DNA]</scope>
    <source>
        <strain evidence="3">CECT 8289</strain>
    </source>
</reference>
<dbReference type="Proteomes" id="UP001595907">
    <property type="component" value="Unassembled WGS sequence"/>
</dbReference>
<name>A0ABV8QQK4_9BACT</name>
<sequence length="77" mass="9091">METGFFLWTFISIASIIALYFIINVAVLNAMKERDSKILQKQQNEFLRLQYLLSQNQITQAQYDKRIDELPTSVVYK</sequence>
<organism evidence="2 3">
    <name type="scientific">Ferruginibacter yonginensis</name>
    <dbReference type="NCBI Taxonomy" id="1310416"/>
    <lineage>
        <taxon>Bacteria</taxon>
        <taxon>Pseudomonadati</taxon>
        <taxon>Bacteroidota</taxon>
        <taxon>Chitinophagia</taxon>
        <taxon>Chitinophagales</taxon>
        <taxon>Chitinophagaceae</taxon>
        <taxon>Ferruginibacter</taxon>
    </lineage>
</organism>
<keyword evidence="1" id="KW-1133">Transmembrane helix</keyword>
<gene>
    <name evidence="2" type="ORF">ACFOWM_03365</name>
</gene>
<dbReference type="InterPro" id="IPR046061">
    <property type="entry name" value="DUF6019"/>
</dbReference>
<evidence type="ECO:0000256" key="1">
    <source>
        <dbReference type="SAM" id="Phobius"/>
    </source>
</evidence>
<dbReference type="Pfam" id="PF19483">
    <property type="entry name" value="DUF6019"/>
    <property type="match status" value="1"/>
</dbReference>
<keyword evidence="3" id="KW-1185">Reference proteome</keyword>
<dbReference type="RefSeq" id="WP_379707041.1">
    <property type="nucleotide sequence ID" value="NZ_JBHSCZ010000001.1"/>
</dbReference>
<keyword evidence="1" id="KW-0812">Transmembrane</keyword>
<evidence type="ECO:0000313" key="2">
    <source>
        <dbReference type="EMBL" id="MFC4261902.1"/>
    </source>
</evidence>
<feature type="transmembrane region" description="Helical" evidence="1">
    <location>
        <begin position="6"/>
        <end position="31"/>
    </location>
</feature>
<dbReference type="EMBL" id="JBHSCZ010000001">
    <property type="protein sequence ID" value="MFC4261902.1"/>
    <property type="molecule type" value="Genomic_DNA"/>
</dbReference>
<protein>
    <submittedName>
        <fullName evidence="2">DUF6019 family protein</fullName>
    </submittedName>
</protein>
<accession>A0ABV8QQK4</accession>
<proteinExistence type="predicted"/>
<comment type="caution">
    <text evidence="2">The sequence shown here is derived from an EMBL/GenBank/DDBJ whole genome shotgun (WGS) entry which is preliminary data.</text>
</comment>
<evidence type="ECO:0000313" key="3">
    <source>
        <dbReference type="Proteomes" id="UP001595907"/>
    </source>
</evidence>
<keyword evidence="1" id="KW-0472">Membrane</keyword>